<sequence length="48" mass="5695">MLHILLDIPHRSSTGFQDHSHRENNGNTRLRLSRCNLHHLQQEHFAVQ</sequence>
<organism evidence="1 2">
    <name type="scientific">Stegodyphus mimosarum</name>
    <name type="common">African social velvet spider</name>
    <dbReference type="NCBI Taxonomy" id="407821"/>
    <lineage>
        <taxon>Eukaryota</taxon>
        <taxon>Metazoa</taxon>
        <taxon>Ecdysozoa</taxon>
        <taxon>Arthropoda</taxon>
        <taxon>Chelicerata</taxon>
        <taxon>Arachnida</taxon>
        <taxon>Araneae</taxon>
        <taxon>Araneomorphae</taxon>
        <taxon>Entelegynae</taxon>
        <taxon>Eresoidea</taxon>
        <taxon>Eresidae</taxon>
        <taxon>Stegodyphus</taxon>
    </lineage>
</organism>
<dbReference type="EMBL" id="KK113966">
    <property type="protein sequence ID" value="KFM61462.1"/>
    <property type="molecule type" value="Genomic_DNA"/>
</dbReference>
<feature type="non-terminal residue" evidence="1">
    <location>
        <position position="48"/>
    </location>
</feature>
<reference evidence="1 2" key="1">
    <citation type="submission" date="2013-11" db="EMBL/GenBank/DDBJ databases">
        <title>Genome sequencing of Stegodyphus mimosarum.</title>
        <authorList>
            <person name="Bechsgaard J."/>
        </authorList>
    </citation>
    <scope>NUCLEOTIDE SEQUENCE [LARGE SCALE GENOMIC DNA]</scope>
</reference>
<accession>A0A087T8M3</accession>
<proteinExistence type="predicted"/>
<keyword evidence="2" id="KW-1185">Reference proteome</keyword>
<protein>
    <submittedName>
        <fullName evidence="1">Uncharacterized protein</fullName>
    </submittedName>
</protein>
<dbReference type="AlphaFoldDB" id="A0A087T8M3"/>
<gene>
    <name evidence="1" type="ORF">X975_13052</name>
</gene>
<evidence type="ECO:0000313" key="1">
    <source>
        <dbReference type="EMBL" id="KFM61462.1"/>
    </source>
</evidence>
<dbReference type="Proteomes" id="UP000054359">
    <property type="component" value="Unassembled WGS sequence"/>
</dbReference>
<name>A0A087T8M3_STEMI</name>
<evidence type="ECO:0000313" key="2">
    <source>
        <dbReference type="Proteomes" id="UP000054359"/>
    </source>
</evidence>